<evidence type="ECO:0000313" key="4">
    <source>
        <dbReference type="Proteomes" id="UP000238308"/>
    </source>
</evidence>
<dbReference type="EMBL" id="PVTV01000002">
    <property type="protein sequence ID" value="PRZ01098.1"/>
    <property type="molecule type" value="Genomic_DNA"/>
</dbReference>
<dbReference type="AlphaFoldDB" id="A0A2T0XQ66"/>
<feature type="domain" description="Glutamine amidotransferase type-2" evidence="2">
    <location>
        <begin position="1"/>
        <end position="253"/>
    </location>
</feature>
<comment type="caution">
    <text evidence="3">The sequence shown here is derived from an EMBL/GenBank/DDBJ whole genome shotgun (WGS) entry which is preliminary data.</text>
</comment>
<keyword evidence="3" id="KW-0808">Transferase</keyword>
<dbReference type="PANTHER" id="PTHR43187:SF1">
    <property type="entry name" value="GLUTAMINE AMIDOTRANSFERASE DUG3-RELATED"/>
    <property type="match status" value="1"/>
</dbReference>
<dbReference type="CDD" id="cd01908">
    <property type="entry name" value="YafJ"/>
    <property type="match status" value="1"/>
</dbReference>
<protein>
    <submittedName>
        <fullName evidence="3">Glutamine amidotransferase</fullName>
    </submittedName>
</protein>
<gene>
    <name evidence="3" type="ORF">BCM14_0119</name>
</gene>
<dbReference type="Pfam" id="PF13230">
    <property type="entry name" value="GATase_4"/>
    <property type="match status" value="1"/>
</dbReference>
<evidence type="ECO:0000259" key="2">
    <source>
        <dbReference type="PROSITE" id="PS51278"/>
    </source>
</evidence>
<evidence type="ECO:0000256" key="1">
    <source>
        <dbReference type="ARBA" id="ARBA00022962"/>
    </source>
</evidence>
<proteinExistence type="predicted"/>
<dbReference type="Proteomes" id="UP000238308">
    <property type="component" value="Unassembled WGS sequence"/>
</dbReference>
<dbReference type="InterPro" id="IPR029055">
    <property type="entry name" value="Ntn_hydrolases_N"/>
</dbReference>
<organism evidence="3 4">
    <name type="scientific">Jezberella montanilacus</name>
    <dbReference type="NCBI Taxonomy" id="323426"/>
    <lineage>
        <taxon>Bacteria</taxon>
        <taxon>Pseudomonadati</taxon>
        <taxon>Pseudomonadota</taxon>
        <taxon>Betaproteobacteria</taxon>
        <taxon>Burkholderiales</taxon>
        <taxon>Alcaligenaceae</taxon>
        <taxon>Jezberella</taxon>
    </lineage>
</organism>
<dbReference type="InterPro" id="IPR017932">
    <property type="entry name" value="GATase_2_dom"/>
</dbReference>
<accession>A0A2T0XQ66</accession>
<sequence>MYLEDLIFHQEHSIVSQSLAATQSAWVTNDDGFGVAWYTQRTTPGLFKDVLPAWNDANLRSLAAHIRTRLFFAHVRATTGTAINRSNCHPFIWQNWTFMHNGKIGNWHDCRKSVEDLIDHVHYPHREGTTDSEALFLVALSKGLIHDPIRALQSTLRDVTKIMERHNADEPMRISCALTNGREMWAFRFSSDDQSPSMYYGSPHTRAGENQLHAITTIASEPSDSDAAHWFKVEERNGVHWTERGLEHFEISI</sequence>
<dbReference type="InterPro" id="IPR026869">
    <property type="entry name" value="EgtC-like"/>
</dbReference>
<reference evidence="3 4" key="1">
    <citation type="submission" date="2018-03" db="EMBL/GenBank/DDBJ databases">
        <title>Genomic Encyclopedia of Type Strains, Phase III (KMG-III): the genomes of soil and plant-associated and newly described type strains.</title>
        <authorList>
            <person name="Whitman W."/>
        </authorList>
    </citation>
    <scope>NUCLEOTIDE SEQUENCE [LARGE SCALE GENOMIC DNA]</scope>
    <source>
        <strain evidence="3 4">MWH-P2sevCIIIb</strain>
    </source>
</reference>
<name>A0A2T0XQ66_9BURK</name>
<evidence type="ECO:0000313" key="3">
    <source>
        <dbReference type="EMBL" id="PRZ01098.1"/>
    </source>
</evidence>
<dbReference type="GO" id="GO:0016740">
    <property type="term" value="F:transferase activity"/>
    <property type="evidence" value="ECO:0007669"/>
    <property type="project" value="UniProtKB-KW"/>
</dbReference>
<keyword evidence="1 3" id="KW-0315">Glutamine amidotransferase</keyword>
<dbReference type="PANTHER" id="PTHR43187">
    <property type="entry name" value="GLUTAMINE AMIDOTRANSFERASE DUG3-RELATED"/>
    <property type="match status" value="1"/>
</dbReference>
<dbReference type="InterPro" id="IPR052373">
    <property type="entry name" value="Gamma-glu_amide_hydrolase"/>
</dbReference>
<keyword evidence="4" id="KW-1185">Reference proteome</keyword>
<dbReference type="Gene3D" id="3.60.20.10">
    <property type="entry name" value="Glutamine Phosphoribosylpyrophosphate, subunit 1, domain 1"/>
    <property type="match status" value="1"/>
</dbReference>
<dbReference type="PROSITE" id="PS51278">
    <property type="entry name" value="GATASE_TYPE_2"/>
    <property type="match status" value="1"/>
</dbReference>
<dbReference type="SUPFAM" id="SSF56235">
    <property type="entry name" value="N-terminal nucleophile aminohydrolases (Ntn hydrolases)"/>
    <property type="match status" value="1"/>
</dbReference>